<feature type="compositionally biased region" description="Basic and acidic residues" evidence="1">
    <location>
        <begin position="155"/>
        <end position="166"/>
    </location>
</feature>
<feature type="compositionally biased region" description="Acidic residues" evidence="1">
    <location>
        <begin position="187"/>
        <end position="202"/>
    </location>
</feature>
<protein>
    <submittedName>
        <fullName evidence="2">Uncharacterized protein</fullName>
    </submittedName>
</protein>
<evidence type="ECO:0000256" key="1">
    <source>
        <dbReference type="SAM" id="MobiDB-lite"/>
    </source>
</evidence>
<evidence type="ECO:0000313" key="2">
    <source>
        <dbReference type="EMBL" id="KAJ1199434.1"/>
    </source>
</evidence>
<organism evidence="2 3">
    <name type="scientific">Pleurodeles waltl</name>
    <name type="common">Iberian ribbed newt</name>
    <dbReference type="NCBI Taxonomy" id="8319"/>
    <lineage>
        <taxon>Eukaryota</taxon>
        <taxon>Metazoa</taxon>
        <taxon>Chordata</taxon>
        <taxon>Craniata</taxon>
        <taxon>Vertebrata</taxon>
        <taxon>Euteleostomi</taxon>
        <taxon>Amphibia</taxon>
        <taxon>Batrachia</taxon>
        <taxon>Caudata</taxon>
        <taxon>Salamandroidea</taxon>
        <taxon>Salamandridae</taxon>
        <taxon>Pleurodelinae</taxon>
        <taxon>Pleurodeles</taxon>
    </lineage>
</organism>
<accession>A0AAV7VHD9</accession>
<proteinExistence type="predicted"/>
<dbReference type="AlphaFoldDB" id="A0AAV7VHD9"/>
<feature type="compositionally biased region" description="Polar residues" evidence="1">
    <location>
        <begin position="210"/>
        <end position="219"/>
    </location>
</feature>
<feature type="region of interest" description="Disordered" evidence="1">
    <location>
        <begin position="155"/>
        <end position="225"/>
    </location>
</feature>
<dbReference type="EMBL" id="JANPWB010000003">
    <property type="protein sequence ID" value="KAJ1199434.1"/>
    <property type="molecule type" value="Genomic_DNA"/>
</dbReference>
<dbReference type="Proteomes" id="UP001066276">
    <property type="component" value="Chromosome 2_1"/>
</dbReference>
<keyword evidence="3" id="KW-1185">Reference proteome</keyword>
<gene>
    <name evidence="2" type="ORF">NDU88_003270</name>
</gene>
<reference evidence="2" key="1">
    <citation type="journal article" date="2022" name="bioRxiv">
        <title>Sequencing and chromosome-scale assembly of the giantPleurodeles waltlgenome.</title>
        <authorList>
            <person name="Brown T."/>
            <person name="Elewa A."/>
            <person name="Iarovenko S."/>
            <person name="Subramanian E."/>
            <person name="Araus A.J."/>
            <person name="Petzold A."/>
            <person name="Susuki M."/>
            <person name="Suzuki K.-i.T."/>
            <person name="Hayashi T."/>
            <person name="Toyoda A."/>
            <person name="Oliveira C."/>
            <person name="Osipova E."/>
            <person name="Leigh N.D."/>
            <person name="Simon A."/>
            <person name="Yun M.H."/>
        </authorList>
    </citation>
    <scope>NUCLEOTIDE SEQUENCE</scope>
    <source>
        <strain evidence="2">20211129_DDA</strain>
        <tissue evidence="2">Liver</tissue>
    </source>
</reference>
<evidence type="ECO:0000313" key="3">
    <source>
        <dbReference type="Proteomes" id="UP001066276"/>
    </source>
</evidence>
<comment type="caution">
    <text evidence="2">The sequence shown here is derived from an EMBL/GenBank/DDBJ whole genome shotgun (WGS) entry which is preliminary data.</text>
</comment>
<name>A0AAV7VHD9_PLEWA</name>
<sequence length="252" mass="28743">MQAVRETAPKRLLPKAVLCAHLFGPCSFRKINCRIVIECPSWSLPLSLMEQRLIRASSRCLEIAAGFSEDELEPFEEKIEMDYQNIDLKATDNSIPSPKEYALVSKSSSLLAIKQEDHTEFDALQESETKNKPTSDPVFNPHSLLWIKEVEDSEVCDHDEAQDRRNSGSPSNPVYNPDIVSAIKQEEDSDFMETEDSDDSDCSEEREHFQYTTRKTSGPQPMKNRLIKEEISCSDIKKTDREITLTSSYRSE</sequence>